<evidence type="ECO:0000313" key="2">
    <source>
        <dbReference type="Proteomes" id="UP000179642"/>
    </source>
</evidence>
<reference evidence="1 2" key="1">
    <citation type="submission" date="2016-10" db="EMBL/GenBank/DDBJ databases">
        <title>Genome sequence of Streptomyces sp. MUSC 1.</title>
        <authorList>
            <person name="Lee L.-H."/>
            <person name="Ser H.-L."/>
            <person name="Law J.W.-F."/>
        </authorList>
    </citation>
    <scope>NUCLEOTIDE SEQUENCE [LARGE SCALE GENOMIC DNA]</scope>
    <source>
        <strain evidence="1 2">MUSC 1</strain>
    </source>
</reference>
<dbReference type="EMBL" id="MLYO01000026">
    <property type="protein sequence ID" value="OIK04674.1"/>
    <property type="molecule type" value="Genomic_DNA"/>
</dbReference>
<name>A0A1S2QF19_9ACTN</name>
<sequence length="236" mass="24333">MVGDGWAIRQHVAAGRLLPLGGVRDGAWISEGAAAAVLERAAADGVPGVRLGALRIGLADPRETHEPVVPPPPGALPPGPLRVTADFAATAAEPLPAVASRLRQVLATAATDGLGLLVREVDLRVTDLLEVAEPPREVRPPRPAAAAEPTDPDEVRAAAAVLSVPGVTGLASSLGRGVRLEERTAGTTALPHRHARVELTTGADHRAVDVARRVRTAVREALEDRPTVTVSITAVG</sequence>
<dbReference type="Proteomes" id="UP000179642">
    <property type="component" value="Unassembled WGS sequence"/>
</dbReference>
<dbReference type="RefSeq" id="WP_071381636.1">
    <property type="nucleotide sequence ID" value="NZ_MLYO01000026.1"/>
</dbReference>
<proteinExistence type="predicted"/>
<comment type="caution">
    <text evidence="1">The sequence shown here is derived from an EMBL/GenBank/DDBJ whole genome shotgun (WGS) entry which is preliminary data.</text>
</comment>
<keyword evidence="2" id="KW-1185">Reference proteome</keyword>
<organism evidence="1 2">
    <name type="scientific">Streptomyces monashensis</name>
    <dbReference type="NCBI Taxonomy" id="1678012"/>
    <lineage>
        <taxon>Bacteria</taxon>
        <taxon>Bacillati</taxon>
        <taxon>Actinomycetota</taxon>
        <taxon>Actinomycetes</taxon>
        <taxon>Kitasatosporales</taxon>
        <taxon>Streptomycetaceae</taxon>
        <taxon>Streptomyces</taxon>
    </lineage>
</organism>
<evidence type="ECO:0000313" key="1">
    <source>
        <dbReference type="EMBL" id="OIK04674.1"/>
    </source>
</evidence>
<dbReference type="OrthoDB" id="4338350at2"/>
<accession>A0A1S2QF19</accession>
<protein>
    <submittedName>
        <fullName evidence="1">Nucleopolyhedrovirus P10 family protein</fullName>
    </submittedName>
</protein>
<dbReference type="AlphaFoldDB" id="A0A1S2QF19"/>
<gene>
    <name evidence="1" type="ORF">BIV23_16655</name>
</gene>